<evidence type="ECO:0000313" key="2">
    <source>
        <dbReference type="EMBL" id="PVX28582.1"/>
    </source>
</evidence>
<feature type="transmembrane region" description="Helical" evidence="1">
    <location>
        <begin position="367"/>
        <end position="388"/>
    </location>
</feature>
<protein>
    <submittedName>
        <fullName evidence="2">Peptidase</fullName>
    </submittedName>
</protein>
<feature type="transmembrane region" description="Helical" evidence="1">
    <location>
        <begin position="20"/>
        <end position="42"/>
    </location>
</feature>
<dbReference type="EMBL" id="QENQ01000001">
    <property type="protein sequence ID" value="PVX28582.1"/>
    <property type="molecule type" value="Genomic_DNA"/>
</dbReference>
<dbReference type="PANTHER" id="PTHR34219">
    <property type="entry name" value="IRON-REGULATED INNER MEMBRANE PROTEIN-RELATED"/>
    <property type="match status" value="1"/>
</dbReference>
<gene>
    <name evidence="2" type="ORF">DD559_03905</name>
</gene>
<evidence type="ECO:0000256" key="1">
    <source>
        <dbReference type="SAM" id="Phobius"/>
    </source>
</evidence>
<proteinExistence type="predicted"/>
<dbReference type="InterPro" id="IPR005625">
    <property type="entry name" value="PepSY-ass_TM"/>
</dbReference>
<dbReference type="Proteomes" id="UP000245890">
    <property type="component" value="Unassembled WGS sequence"/>
</dbReference>
<reference evidence="2 3" key="1">
    <citation type="submission" date="2018-05" db="EMBL/GenBank/DDBJ databases">
        <title>Description of Sphingomonas pokkalii sp nov, isolated from the rhizosphere of saline tolerant pokkali rice and its draft genome analysis.</title>
        <authorList>
            <person name="Menon R."/>
            <person name="Kumari S."/>
            <person name="Rameshkumar N."/>
        </authorList>
    </citation>
    <scope>NUCLEOTIDE SEQUENCE [LARGE SCALE GENOMIC DNA]</scope>
    <source>
        <strain evidence="2 3">L3B27</strain>
    </source>
</reference>
<dbReference type="OrthoDB" id="9791166at2"/>
<feature type="transmembrane region" description="Helical" evidence="1">
    <location>
        <begin position="196"/>
        <end position="215"/>
    </location>
</feature>
<keyword evidence="1" id="KW-0812">Transmembrane</keyword>
<keyword evidence="3" id="KW-1185">Reference proteome</keyword>
<comment type="caution">
    <text evidence="2">The sequence shown here is derived from an EMBL/GenBank/DDBJ whole genome shotgun (WGS) entry which is preliminary data.</text>
</comment>
<evidence type="ECO:0000313" key="3">
    <source>
        <dbReference type="Proteomes" id="UP000245890"/>
    </source>
</evidence>
<organism evidence="2 3">
    <name type="scientific">Sphingomonas pokkalii</name>
    <dbReference type="NCBI Taxonomy" id="2175090"/>
    <lineage>
        <taxon>Bacteria</taxon>
        <taxon>Pseudomonadati</taxon>
        <taxon>Pseudomonadota</taxon>
        <taxon>Alphaproteobacteria</taxon>
        <taxon>Sphingomonadales</taxon>
        <taxon>Sphingomonadaceae</taxon>
        <taxon>Sphingomonas</taxon>
    </lineage>
</organism>
<accession>A0A2U0SB19</accession>
<sequence>MQQSRAPRWPSTAAVWRWHFYAGLFCIPFVLWLAITGSIYLFRPQVEALIDAPYANLAITGPRASAAAQAAAAVRAVPGSVLHRYQLPVTDRQAVQVIVGNGKDETRVYIHPQTLAVLKTVDEDQRLMRVIFRLHGELLAGTPGSYLVELAASWTIVMLLSGLFLWWPRDGRIAGVLYPRLGAGGRRFWRDLHAVTGFWVSAFALFLLVSGLPWAKSWGGYLKAVRGVVEGHPVKQDWTTGHAEELRQRAAADAGTRAMMGAHTEHHGMAMAHPAVSLVPLDRLIATLGPLRLATPVLVAPPTGPGQPWTAKSDAANRPLRTDLTLDGDSGAILSRKDFAQRRLVDRLVGYGVAVHEGQAFGWLNQLLNLLTAIGLILLAVSSIVLWWRRRPQGILGAPRAAAPAPFAVAFFALVAALGLFLPLMGISLLLVLAVERLVLVHLPGARRWLGLRPAVTPRATGR</sequence>
<keyword evidence="1" id="KW-1133">Transmembrane helix</keyword>
<name>A0A2U0SB19_9SPHN</name>
<dbReference type="RefSeq" id="WP_116468030.1">
    <property type="nucleotide sequence ID" value="NZ_QENQ01000001.1"/>
</dbReference>
<dbReference type="PANTHER" id="PTHR34219:SF1">
    <property type="entry name" value="PEPSY DOMAIN-CONTAINING PROTEIN"/>
    <property type="match status" value="1"/>
</dbReference>
<dbReference type="Pfam" id="PF03929">
    <property type="entry name" value="PepSY_TM"/>
    <property type="match status" value="1"/>
</dbReference>
<feature type="transmembrane region" description="Helical" evidence="1">
    <location>
        <begin position="146"/>
        <end position="167"/>
    </location>
</feature>
<feature type="transmembrane region" description="Helical" evidence="1">
    <location>
        <begin position="408"/>
        <end position="435"/>
    </location>
</feature>
<keyword evidence="1" id="KW-0472">Membrane</keyword>
<dbReference type="AlphaFoldDB" id="A0A2U0SB19"/>